<dbReference type="InterPro" id="IPR041492">
    <property type="entry name" value="HAD_2"/>
</dbReference>
<dbReference type="Gene3D" id="3.40.50.1000">
    <property type="entry name" value="HAD superfamily/HAD-like"/>
    <property type="match status" value="1"/>
</dbReference>
<dbReference type="FunFam" id="3.40.50.1000:FF:000022">
    <property type="entry name" value="Phosphoglycolate phosphatase"/>
    <property type="match status" value="1"/>
</dbReference>
<proteinExistence type="predicted"/>
<dbReference type="GO" id="GO:0004713">
    <property type="term" value="F:protein tyrosine kinase activity"/>
    <property type="evidence" value="ECO:0007669"/>
    <property type="project" value="TreeGrafter"/>
</dbReference>
<name>A0A514Z947_9LACT</name>
<dbReference type="InterPro" id="IPR050155">
    <property type="entry name" value="HAD-like_hydrolase_sf"/>
</dbReference>
<dbReference type="InterPro" id="IPR023198">
    <property type="entry name" value="PGP-like_dom2"/>
</dbReference>
<dbReference type="GO" id="GO:0016787">
    <property type="term" value="F:hydrolase activity"/>
    <property type="evidence" value="ECO:0007669"/>
    <property type="project" value="UniProtKB-KW"/>
</dbReference>
<reference evidence="1 2" key="1">
    <citation type="submission" date="2019-07" db="EMBL/GenBank/DDBJ databases">
        <title>Genome sequencing of KACC 19320.</title>
        <authorList>
            <person name="Heo J."/>
            <person name="Kim S.-J."/>
            <person name="Kim J.-S."/>
            <person name="Hong S.-B."/>
            <person name="Kwon S.-W."/>
        </authorList>
    </citation>
    <scope>NUCLEOTIDE SEQUENCE [LARGE SCALE GENOMIC DNA]</scope>
    <source>
        <strain evidence="1 2">KACC 19320</strain>
    </source>
</reference>
<dbReference type="RefSeq" id="WP_142766684.1">
    <property type="nucleotide sequence ID" value="NZ_CP041356.1"/>
</dbReference>
<protein>
    <submittedName>
        <fullName evidence="1">HAD family hydrolase</fullName>
    </submittedName>
</protein>
<dbReference type="CDD" id="cd04302">
    <property type="entry name" value="HAD_5NT"/>
    <property type="match status" value="1"/>
</dbReference>
<keyword evidence="2" id="KW-1185">Reference proteome</keyword>
<dbReference type="OrthoDB" id="9792518at2"/>
<dbReference type="EMBL" id="CP041356">
    <property type="protein sequence ID" value="QDK71118.1"/>
    <property type="molecule type" value="Genomic_DNA"/>
</dbReference>
<sequence length="216" mass="23951">MTYSTILFDLDGTLSNPAQGIVNALVYALQKSSIPEINQEDLLKFIGPPLAESFKTFCGFNDEQTEQAIINYREYFSKNGLFENQLYAGIPELLHTLKESGKQLVVATSKPEFYAKQIIDYFSISEYFDFIAGATMDGSRSKKSDVIAYAIEAHCITKENTVMIGDRAFDVIGAKENGLPSIGVLYGFGNQKELEEAGATWIVDDIKSLQEKLIGN</sequence>
<keyword evidence="1" id="KW-0378">Hydrolase</keyword>
<dbReference type="GO" id="GO:0005829">
    <property type="term" value="C:cytosol"/>
    <property type="evidence" value="ECO:0007669"/>
    <property type="project" value="TreeGrafter"/>
</dbReference>
<evidence type="ECO:0000313" key="2">
    <source>
        <dbReference type="Proteomes" id="UP000315128"/>
    </source>
</evidence>
<dbReference type="InterPro" id="IPR036412">
    <property type="entry name" value="HAD-like_sf"/>
</dbReference>
<dbReference type="PANTHER" id="PTHR43434:SF20">
    <property type="entry name" value="5'-NUCLEOTIDASE"/>
    <property type="match status" value="1"/>
</dbReference>
<dbReference type="KEGG" id="lack:FLP15_08105"/>
<gene>
    <name evidence="1" type="ORF">FLP15_08105</name>
</gene>
<dbReference type="PANTHER" id="PTHR43434">
    <property type="entry name" value="PHOSPHOGLYCOLATE PHOSPHATASE"/>
    <property type="match status" value="1"/>
</dbReference>
<dbReference type="Proteomes" id="UP000315128">
    <property type="component" value="Chromosome"/>
</dbReference>
<evidence type="ECO:0000313" key="1">
    <source>
        <dbReference type="EMBL" id="QDK71118.1"/>
    </source>
</evidence>
<dbReference type="Gene3D" id="1.10.150.240">
    <property type="entry name" value="Putative phosphatase, domain 2"/>
    <property type="match status" value="1"/>
</dbReference>
<dbReference type="AlphaFoldDB" id="A0A514Z947"/>
<organism evidence="1 2">
    <name type="scientific">Lactococcus protaetiae</name>
    <dbReference type="NCBI Taxonomy" id="2592653"/>
    <lineage>
        <taxon>Bacteria</taxon>
        <taxon>Bacillati</taxon>
        <taxon>Bacillota</taxon>
        <taxon>Bacilli</taxon>
        <taxon>Lactobacillales</taxon>
        <taxon>Streptococcaceae</taxon>
        <taxon>Lactococcus</taxon>
    </lineage>
</organism>
<dbReference type="Pfam" id="PF13419">
    <property type="entry name" value="HAD_2"/>
    <property type="match status" value="1"/>
</dbReference>
<dbReference type="InterPro" id="IPR023214">
    <property type="entry name" value="HAD_sf"/>
</dbReference>
<accession>A0A514Z947</accession>
<dbReference type="SUPFAM" id="SSF56784">
    <property type="entry name" value="HAD-like"/>
    <property type="match status" value="1"/>
</dbReference>